<gene>
    <name evidence="3" type="ORF">WHR41_01097</name>
</gene>
<keyword evidence="4" id="KW-1185">Reference proteome</keyword>
<dbReference type="InterPro" id="IPR039848">
    <property type="entry name" value="Ribosomal_mS35_mt"/>
</dbReference>
<feature type="compositionally biased region" description="Low complexity" evidence="1">
    <location>
        <begin position="266"/>
        <end position="279"/>
    </location>
</feature>
<feature type="domain" description="Small ribosomal subunit protein mS35 mitochondrial conserved" evidence="2">
    <location>
        <begin position="83"/>
        <end position="220"/>
    </location>
</feature>
<accession>A0AB34L430</accession>
<proteinExistence type="predicted"/>
<dbReference type="RefSeq" id="XP_069233241.1">
    <property type="nucleotide sequence ID" value="XM_069369703.1"/>
</dbReference>
<dbReference type="Proteomes" id="UP000803884">
    <property type="component" value="Unassembled WGS sequence"/>
</dbReference>
<reference evidence="3 4" key="1">
    <citation type="journal article" date="2020" name="Microbiol. Resour. Announc.">
        <title>Draft Genome Sequence of a Cladosporium Species Isolated from the Mesophotic Ascidian Didemnum maculosum.</title>
        <authorList>
            <person name="Gioti A."/>
            <person name="Siaperas R."/>
            <person name="Nikolaivits E."/>
            <person name="Le Goff G."/>
            <person name="Ouazzani J."/>
            <person name="Kotoulas G."/>
            <person name="Topakas E."/>
        </authorList>
    </citation>
    <scope>NUCLEOTIDE SEQUENCE [LARGE SCALE GENOMIC DNA]</scope>
    <source>
        <strain evidence="3 4">TM138-S3</strain>
    </source>
</reference>
<name>A0AB34L430_9PEZI</name>
<feature type="region of interest" description="Disordered" evidence="1">
    <location>
        <begin position="247"/>
        <end position="279"/>
    </location>
</feature>
<sequence>MATSLRQACRKAPRPLQQWTRSFTSSTPTPASQISPDPEVLPPIDLSDIPSQAHADIETHREIRSLARKAAWEMPLLGSLSKPFTPPAQSQPLRWRYTTYMGEQHPASKKVVVEFAPADLPDLTDAQRLKLVKLAGARWNPHKEIVRMSCESFEHQAQNKRFLGDTIAKLLKEARDPKADKFEDVPLDLRHVENKRMQRKQKALLRARLANPDTGFPVEWRVTEERRAQLEATRAKELEELKELEALEAPAEGAAAESAEGKTEGEAQAGEAQQAQKKTIVSGVEAIERARQIELTKVEQPIMAEARAPLPAGHIGRKQMGQRPTRR</sequence>
<dbReference type="PANTHER" id="PTHR13490">
    <property type="entry name" value="MITOCHONDRIAL 28S RIBOSOMAL PROTEIN S28"/>
    <property type="match status" value="1"/>
</dbReference>
<dbReference type="GO" id="GO:0032543">
    <property type="term" value="P:mitochondrial translation"/>
    <property type="evidence" value="ECO:0007669"/>
    <property type="project" value="InterPro"/>
</dbReference>
<feature type="region of interest" description="Disordered" evidence="1">
    <location>
        <begin position="304"/>
        <end position="327"/>
    </location>
</feature>
<evidence type="ECO:0000256" key="1">
    <source>
        <dbReference type="SAM" id="MobiDB-lite"/>
    </source>
</evidence>
<dbReference type="EMBL" id="JAAQHG020000003">
    <property type="protein sequence ID" value="KAL1590136.1"/>
    <property type="molecule type" value="Genomic_DNA"/>
</dbReference>
<dbReference type="Pfam" id="PF10213">
    <property type="entry name" value="MRP-S28"/>
    <property type="match status" value="1"/>
</dbReference>
<comment type="caution">
    <text evidence="3">The sequence shown here is derived from an EMBL/GenBank/DDBJ whole genome shotgun (WGS) entry which is preliminary data.</text>
</comment>
<evidence type="ECO:0000259" key="2">
    <source>
        <dbReference type="Pfam" id="PF10213"/>
    </source>
</evidence>
<feature type="region of interest" description="Disordered" evidence="1">
    <location>
        <begin position="1"/>
        <end position="47"/>
    </location>
</feature>
<evidence type="ECO:0000313" key="4">
    <source>
        <dbReference type="Proteomes" id="UP000803884"/>
    </source>
</evidence>
<dbReference type="InterPro" id="IPR019349">
    <property type="entry name" value="Ribosomal_mS35_mit"/>
</dbReference>
<dbReference type="PANTHER" id="PTHR13490:SF0">
    <property type="entry name" value="SMALL RIBOSOMAL SUBUNIT PROTEIN MS35"/>
    <property type="match status" value="1"/>
</dbReference>
<evidence type="ECO:0000313" key="3">
    <source>
        <dbReference type="EMBL" id="KAL1590136.1"/>
    </source>
</evidence>
<dbReference type="GeneID" id="96002541"/>
<dbReference type="GO" id="GO:0005763">
    <property type="term" value="C:mitochondrial small ribosomal subunit"/>
    <property type="evidence" value="ECO:0007669"/>
    <property type="project" value="TreeGrafter"/>
</dbReference>
<organism evidence="3 4">
    <name type="scientific">Cladosporium halotolerans</name>
    <dbReference type="NCBI Taxonomy" id="1052096"/>
    <lineage>
        <taxon>Eukaryota</taxon>
        <taxon>Fungi</taxon>
        <taxon>Dikarya</taxon>
        <taxon>Ascomycota</taxon>
        <taxon>Pezizomycotina</taxon>
        <taxon>Dothideomycetes</taxon>
        <taxon>Dothideomycetidae</taxon>
        <taxon>Cladosporiales</taxon>
        <taxon>Cladosporiaceae</taxon>
        <taxon>Cladosporium</taxon>
    </lineage>
</organism>
<protein>
    <recommendedName>
        <fullName evidence="2">Small ribosomal subunit protein mS35 mitochondrial conserved domain-containing protein</fullName>
    </recommendedName>
</protein>
<dbReference type="AlphaFoldDB" id="A0AB34L430"/>
<feature type="compositionally biased region" description="Polar residues" evidence="1">
    <location>
        <begin position="17"/>
        <end position="35"/>
    </location>
</feature>
<dbReference type="GO" id="GO:0003735">
    <property type="term" value="F:structural constituent of ribosome"/>
    <property type="evidence" value="ECO:0007669"/>
    <property type="project" value="InterPro"/>
</dbReference>
<feature type="compositionally biased region" description="Low complexity" evidence="1">
    <location>
        <begin position="247"/>
        <end position="258"/>
    </location>
</feature>